<dbReference type="Gene3D" id="2.30.130.30">
    <property type="entry name" value="Hypothetical protein"/>
    <property type="match status" value="1"/>
</dbReference>
<evidence type="ECO:0000313" key="2">
    <source>
        <dbReference type="EMBL" id="HHP81753.1"/>
    </source>
</evidence>
<sequence>MRTKYIRGHIMLRKEFSEDILSGRKTTTIRLGKIIPKTHEIMIHSGGRPIAKALIKKVVYKRIYELSEEDAKKDGYESVEELVKSLEKLYGRSIDMNEIVTIIEFEVIKKFTELDEKDVYMGLTPLEIAMISNRYLRDELSENDFRIIDAILRYKSIRAVSLKLYGSLSKRWLIRKVLRKCLYRLMRKNIVKIRNTVIEM</sequence>
<dbReference type="SUPFAM" id="SSF88697">
    <property type="entry name" value="PUA domain-like"/>
    <property type="match status" value="1"/>
</dbReference>
<dbReference type="PANTHER" id="PTHR42250">
    <property type="entry name" value="ASCH DOMAIN-CONTAINING PROTEIN"/>
    <property type="match status" value="1"/>
</dbReference>
<dbReference type="SMART" id="SM01022">
    <property type="entry name" value="ASCH"/>
    <property type="match status" value="1"/>
</dbReference>
<evidence type="ECO:0000259" key="1">
    <source>
        <dbReference type="SMART" id="SM01022"/>
    </source>
</evidence>
<gene>
    <name evidence="3" type="ORF">ENL47_00440</name>
    <name evidence="2" type="ORF">ENM84_03720</name>
</gene>
<evidence type="ECO:0000313" key="3">
    <source>
        <dbReference type="EMBL" id="HHR95319.1"/>
    </source>
</evidence>
<dbReference type="CDD" id="cd06552">
    <property type="entry name" value="ASCH_yqfb_like"/>
    <property type="match status" value="1"/>
</dbReference>
<reference evidence="3" key="1">
    <citation type="journal article" date="2020" name="mSystems">
        <title>Genome- and Community-Level Interaction Insights into Carbon Utilization and Element Cycling Functions of Hydrothermarchaeota in Hydrothermal Sediment.</title>
        <authorList>
            <person name="Zhou Z."/>
            <person name="Liu Y."/>
            <person name="Xu W."/>
            <person name="Pan J."/>
            <person name="Luo Z.H."/>
            <person name="Li M."/>
        </authorList>
    </citation>
    <scope>NUCLEOTIDE SEQUENCE [LARGE SCALE GENOMIC DNA]</scope>
    <source>
        <strain evidence="3">SpSt-1</strain>
        <strain evidence="2">SpSt-1121</strain>
    </source>
</reference>
<dbReference type="PANTHER" id="PTHR42250:SF1">
    <property type="entry name" value="ASCH DOMAIN-CONTAINING PROTEIN"/>
    <property type="match status" value="1"/>
</dbReference>
<protein>
    <submittedName>
        <fullName evidence="3">ASCH domain-containing protein</fullName>
    </submittedName>
</protein>
<dbReference type="Pfam" id="PF04266">
    <property type="entry name" value="ASCH"/>
    <property type="match status" value="1"/>
</dbReference>
<proteinExistence type="predicted"/>
<dbReference type="EMBL" id="DRZI01000157">
    <property type="protein sequence ID" value="HHP81753.1"/>
    <property type="molecule type" value="Genomic_DNA"/>
</dbReference>
<dbReference type="EMBL" id="DRUB01000010">
    <property type="protein sequence ID" value="HHR95319.1"/>
    <property type="molecule type" value="Genomic_DNA"/>
</dbReference>
<name>A0A7C5YZ94_9CREN</name>
<dbReference type="InterPro" id="IPR007374">
    <property type="entry name" value="ASCH_domain"/>
</dbReference>
<feature type="domain" description="ASCH" evidence="1">
    <location>
        <begin position="10"/>
        <end position="109"/>
    </location>
</feature>
<comment type="caution">
    <text evidence="3">The sequence shown here is derived from an EMBL/GenBank/DDBJ whole genome shotgun (WGS) entry which is preliminary data.</text>
</comment>
<organism evidence="3">
    <name type="scientific">Ignisphaera aggregans</name>
    <dbReference type="NCBI Taxonomy" id="334771"/>
    <lineage>
        <taxon>Archaea</taxon>
        <taxon>Thermoproteota</taxon>
        <taxon>Thermoprotei</taxon>
        <taxon>Desulfurococcales</taxon>
        <taxon>Desulfurococcaceae</taxon>
        <taxon>Ignisphaera</taxon>
    </lineage>
</organism>
<dbReference type="InterPro" id="IPR015947">
    <property type="entry name" value="PUA-like_sf"/>
</dbReference>
<dbReference type="AlphaFoldDB" id="A0A7C5YZ94"/>
<accession>A0A7C5YZ94</accession>